<dbReference type="STRING" id="644548.SCNU_03412"/>
<dbReference type="Proteomes" id="UP000035065">
    <property type="component" value="Unassembled WGS sequence"/>
</dbReference>
<dbReference type="OrthoDB" id="4381629at2"/>
<dbReference type="InterPro" id="IPR022536">
    <property type="entry name" value="EspC"/>
</dbReference>
<name>F1YFZ0_9ACTN</name>
<proteinExistence type="predicted"/>
<evidence type="ECO:0000313" key="1">
    <source>
        <dbReference type="EMBL" id="EGD56567.1"/>
    </source>
</evidence>
<dbReference type="RefSeq" id="WP_009677951.1">
    <property type="nucleotide sequence ID" value="NZ_AEUD01000002.1"/>
</dbReference>
<organism evidence="1 2">
    <name type="scientific">Gordonia neofelifaecis NRRL B-59395</name>
    <dbReference type="NCBI Taxonomy" id="644548"/>
    <lineage>
        <taxon>Bacteria</taxon>
        <taxon>Bacillati</taxon>
        <taxon>Actinomycetota</taxon>
        <taxon>Actinomycetes</taxon>
        <taxon>Mycobacteriales</taxon>
        <taxon>Gordoniaceae</taxon>
        <taxon>Gordonia</taxon>
    </lineage>
</organism>
<gene>
    <name evidence="1" type="ORF">SCNU_03412</name>
</gene>
<comment type="caution">
    <text evidence="1">The sequence shown here is derived from an EMBL/GenBank/DDBJ whole genome shotgun (WGS) entry which is preliminary data.</text>
</comment>
<sequence length="107" mass="10835">MNAQSGRPVTIDSGATHAVAATQAAAARSVAARSTAERIDTSALAPTFGLIGAEFLGALNRLESARANRLDTLAEQHAGTADRTRSASNSYDCCDATGACELTGVPA</sequence>
<accession>F1YFZ0</accession>
<reference evidence="1 2" key="1">
    <citation type="journal article" date="2011" name="J. Bacteriol.">
        <title>Draft Genome Sequence of Gordonia neofelifaecis NRRL B-59395, a Cholesterol-Degrading Actinomycete.</title>
        <authorList>
            <person name="Ge F."/>
            <person name="Li W."/>
            <person name="Chen G."/>
            <person name="Liu Y."/>
            <person name="Zhang G."/>
            <person name="Yong B."/>
            <person name="Wang Q."/>
            <person name="Wang N."/>
            <person name="Huang Z."/>
            <person name="Li W."/>
            <person name="Wang J."/>
            <person name="Wu C."/>
            <person name="Xie Q."/>
            <person name="Liu G."/>
        </authorList>
    </citation>
    <scope>NUCLEOTIDE SEQUENCE [LARGE SCALE GENOMIC DNA]</scope>
    <source>
        <strain evidence="1 2">NRRL B-59395</strain>
    </source>
</reference>
<evidence type="ECO:0000313" key="2">
    <source>
        <dbReference type="Proteomes" id="UP000035065"/>
    </source>
</evidence>
<dbReference type="GO" id="GO:0009306">
    <property type="term" value="P:protein secretion"/>
    <property type="evidence" value="ECO:0007669"/>
    <property type="project" value="InterPro"/>
</dbReference>
<evidence type="ECO:0008006" key="3">
    <source>
        <dbReference type="Google" id="ProtNLM"/>
    </source>
</evidence>
<dbReference type="Pfam" id="PF10824">
    <property type="entry name" value="T7SS_ESX_EspC"/>
    <property type="match status" value="1"/>
</dbReference>
<keyword evidence="2" id="KW-1185">Reference proteome</keyword>
<dbReference type="EMBL" id="AEUD01000002">
    <property type="protein sequence ID" value="EGD56567.1"/>
    <property type="molecule type" value="Genomic_DNA"/>
</dbReference>
<dbReference type="AlphaFoldDB" id="F1YFZ0"/>
<protein>
    <recommendedName>
        <fullName evidence="3">ESX-1 secretion-associated protein</fullName>
    </recommendedName>
</protein>